<feature type="domain" description="Peptidase M50" evidence="10">
    <location>
        <begin position="145"/>
        <end position="481"/>
    </location>
</feature>
<dbReference type="InterPro" id="IPR008915">
    <property type="entry name" value="Peptidase_M50"/>
</dbReference>
<evidence type="ECO:0000256" key="1">
    <source>
        <dbReference type="ARBA" id="ARBA00001350"/>
    </source>
</evidence>
<comment type="function">
    <text evidence="9">Zinc metalloprotease that mediates intramembrane proteolysis of proteins such as ATF6, ATF6B, SREBF1/SREBP1 and SREBF2/SREBP2. Catalyzes the second step in the proteolytic activation of the sterol regulatory element-binding proteins (SREBPs) SREBF1/SREBP1 and SREBF2/SREBP2: cleaves SREBPs within the first transmembrane segment, thereby releasing the N-terminal segment with a portion of the transmembrane segment attached. Mature N-terminal SREBP fragments shuttle to the nucleus and activate gene transcription. Also mediates the second step in the proteolytic activation of the cyclic AMP-dependent transcription factor ATF-6 (ATF6 and ATF6B). Involved in intramembrane proteolysis during bone formation. In astrocytes and osteoblasts, upon DNA damage and ER stress, mediates the second step of the regulated intramembrane proteolytic activation of the transcription factor CREB3L1, leading to the inhibition of cell-cycle progression.</text>
</comment>
<accession>A0A182J270</accession>
<dbReference type="PANTHER" id="PTHR13325:SF3">
    <property type="entry name" value="MEMBRANE-BOUND TRANSCRIPTION FACTOR SITE-2 PROTEASE"/>
    <property type="match status" value="1"/>
</dbReference>
<evidence type="ECO:0000256" key="4">
    <source>
        <dbReference type="ARBA" id="ARBA00014400"/>
    </source>
</evidence>
<evidence type="ECO:0000256" key="9">
    <source>
        <dbReference type="ARBA" id="ARBA00045828"/>
    </source>
</evidence>
<protein>
    <recommendedName>
        <fullName evidence="4">Membrane-bound transcription factor site-2 protease</fullName>
        <ecNumber evidence="3">3.4.24.85</ecNumber>
    </recommendedName>
    <alternativeName>
        <fullName evidence="8">Endopeptidase S2P</fullName>
    </alternativeName>
</protein>
<dbReference type="GO" id="GO:0004222">
    <property type="term" value="F:metalloendopeptidase activity"/>
    <property type="evidence" value="ECO:0007669"/>
    <property type="project" value="InterPro"/>
</dbReference>
<dbReference type="PRINTS" id="PR01000">
    <property type="entry name" value="SREBPS2PTASE"/>
</dbReference>
<evidence type="ECO:0000259" key="10">
    <source>
        <dbReference type="Pfam" id="PF02163"/>
    </source>
</evidence>
<name>A0A182J270_ANOAO</name>
<dbReference type="GO" id="GO:0005737">
    <property type="term" value="C:cytoplasm"/>
    <property type="evidence" value="ECO:0007669"/>
    <property type="project" value="TreeGrafter"/>
</dbReference>
<keyword evidence="5" id="KW-0812">Transmembrane</keyword>
<evidence type="ECO:0000256" key="2">
    <source>
        <dbReference type="ARBA" id="ARBA00004127"/>
    </source>
</evidence>
<comment type="catalytic activity">
    <reaction evidence="1">
        <text>Cleaves several transcription factors that are type-2 transmembrane proteins within membrane-spanning domains. Known substrates include sterol regulatory element-binding protein (SREBP) -1, SREBP-2 and forms of the transcriptional activator ATF6. SREBP-2 is cleaved at the site 477-DRSRILL-|-CVLTFLCLSFNPLTSLLQWGGA-505. The residues Asn-Pro, 11 residues distal to the site of cleavage in the membrane-spanning domain, are important for cleavage by S2P endopeptidase. Replacement of either of these residues does not prevent cleavage, but there is no cleavage if both of these residues are replaced.</text>
        <dbReference type="EC" id="3.4.24.85"/>
    </reaction>
</comment>
<organism evidence="11">
    <name type="scientific">Anopheles atroparvus</name>
    <name type="common">European mosquito</name>
    <dbReference type="NCBI Taxonomy" id="41427"/>
    <lineage>
        <taxon>Eukaryota</taxon>
        <taxon>Metazoa</taxon>
        <taxon>Ecdysozoa</taxon>
        <taxon>Arthropoda</taxon>
        <taxon>Hexapoda</taxon>
        <taxon>Insecta</taxon>
        <taxon>Pterygota</taxon>
        <taxon>Neoptera</taxon>
        <taxon>Endopterygota</taxon>
        <taxon>Diptera</taxon>
        <taxon>Nematocera</taxon>
        <taxon>Culicoidea</taxon>
        <taxon>Culicidae</taxon>
        <taxon>Anophelinae</taxon>
        <taxon>Anopheles</taxon>
    </lineage>
</organism>
<evidence type="ECO:0000256" key="3">
    <source>
        <dbReference type="ARBA" id="ARBA00012347"/>
    </source>
</evidence>
<evidence type="ECO:0000256" key="7">
    <source>
        <dbReference type="ARBA" id="ARBA00023136"/>
    </source>
</evidence>
<evidence type="ECO:0000256" key="8">
    <source>
        <dbReference type="ARBA" id="ARBA00032658"/>
    </source>
</evidence>
<comment type="subcellular location">
    <subcellularLocation>
        <location evidence="2">Endomembrane system</location>
        <topology evidence="2">Multi-pass membrane protein</topology>
    </subcellularLocation>
</comment>
<dbReference type="InterPro" id="IPR001193">
    <property type="entry name" value="MBTPS2"/>
</dbReference>
<keyword evidence="7" id="KW-0472">Membrane</keyword>
<dbReference type="EnsemblMetazoa" id="AATE009954-RA">
    <property type="protein sequence ID" value="AATE009954-PA.1"/>
    <property type="gene ID" value="AATE009954"/>
</dbReference>
<dbReference type="EC" id="3.4.24.85" evidence="3"/>
<evidence type="ECO:0000256" key="6">
    <source>
        <dbReference type="ARBA" id="ARBA00022989"/>
    </source>
</evidence>
<dbReference type="AlphaFoldDB" id="A0A182J270"/>
<dbReference type="GO" id="GO:0016020">
    <property type="term" value="C:membrane"/>
    <property type="evidence" value="ECO:0007669"/>
    <property type="project" value="InterPro"/>
</dbReference>
<keyword evidence="6" id="KW-1133">Transmembrane helix</keyword>
<proteinExistence type="predicted"/>
<dbReference type="Pfam" id="PF02163">
    <property type="entry name" value="Peptidase_M50"/>
    <property type="match status" value="1"/>
</dbReference>
<dbReference type="GO" id="GO:1905897">
    <property type="term" value="P:regulation of response to endoplasmic reticulum stress"/>
    <property type="evidence" value="ECO:0007669"/>
    <property type="project" value="TreeGrafter"/>
</dbReference>
<dbReference type="GO" id="GO:0031293">
    <property type="term" value="P:membrane protein intracellular domain proteolysis"/>
    <property type="evidence" value="ECO:0007669"/>
    <property type="project" value="TreeGrafter"/>
</dbReference>
<sequence length="512" mass="57177">MELIVILGIVVVIYVVLLFFDGFFKSCMHYPYDAFLRGTGLTVKFLRLQWHTVALNRSIVKWSTKYPKILDCSFNIGVYFSLLLMPFAVVMIVISSFHTSSHRSSTRVTAPGVVGAGSDTHPDRRTVEIDLLVPGLNLPINEIGYYIAALAINSVVHELGHGLAAVLEDVQIKGFGIHVLLIIPMAYTQLDSDQLNTLKVWKKLRVMCAGIWHNLILGLIAYLLFIATPVLFSALYRTSDAVIVTSLKDKSPLAGARGLEHGDIIKSINSCNVHHEETWFGCLLQTIHSPPAYCVSTDFVHLNDESVPMSHKNDGLIECCDSDNTASSCFEYMVDANEDDVALPQHMCLNIRKTIENSFGYCQNNGQCSEGHCFKPSINNFTTIMQIRRESKQDVIYIGHPGDITRTVTVSRFVPKTRLFAPRFADSIQLLLKYVTVFALGLAFINVMPCYGFDGQHIVNTLLTDGSIQQRIPQKSKRDMISLAVNVVGTLFVFILLIKVFWLSLHRVLSTV</sequence>
<evidence type="ECO:0000256" key="5">
    <source>
        <dbReference type="ARBA" id="ARBA00022692"/>
    </source>
</evidence>
<reference evidence="11" key="1">
    <citation type="submission" date="2022-08" db="UniProtKB">
        <authorList>
            <consortium name="EnsemblMetazoa"/>
        </authorList>
    </citation>
    <scope>IDENTIFICATION</scope>
    <source>
        <strain evidence="11">EBRO</strain>
    </source>
</reference>
<evidence type="ECO:0000313" key="11">
    <source>
        <dbReference type="EnsemblMetazoa" id="AATE009954-PA.1"/>
    </source>
</evidence>
<dbReference type="GO" id="GO:0012505">
    <property type="term" value="C:endomembrane system"/>
    <property type="evidence" value="ECO:0007669"/>
    <property type="project" value="UniProtKB-SubCell"/>
</dbReference>
<dbReference type="PANTHER" id="PTHR13325">
    <property type="entry name" value="PROTEASE M50 MEMBRANE-BOUND TRANSCRIPTION FACTOR SITE 2 PROTEASE"/>
    <property type="match status" value="1"/>
</dbReference>
<dbReference type="STRING" id="41427.A0A182J270"/>
<dbReference type="VEuPathDB" id="VectorBase:AATE009954"/>